<name>A0A934J761_9BACL</name>
<evidence type="ECO:0000313" key="7">
    <source>
        <dbReference type="Proteomes" id="UP000640274"/>
    </source>
</evidence>
<evidence type="ECO:0000313" key="6">
    <source>
        <dbReference type="EMBL" id="MBJ6363004.1"/>
    </source>
</evidence>
<dbReference type="PANTHER" id="PTHR30627:SF24">
    <property type="entry name" value="PENICILLIN-BINDING PROTEIN 4B"/>
    <property type="match status" value="1"/>
</dbReference>
<dbReference type="SUPFAM" id="SSF56601">
    <property type="entry name" value="beta-lactamase/transpeptidase-like"/>
    <property type="match status" value="1"/>
</dbReference>
<accession>A0A934J761</accession>
<dbReference type="InterPro" id="IPR036138">
    <property type="entry name" value="PBP_dimer_sf"/>
</dbReference>
<dbReference type="AlphaFoldDB" id="A0A934J761"/>
<evidence type="ECO:0000259" key="5">
    <source>
        <dbReference type="Pfam" id="PF03717"/>
    </source>
</evidence>
<keyword evidence="7" id="KW-1185">Reference proteome</keyword>
<dbReference type="InterPro" id="IPR005311">
    <property type="entry name" value="PBP_dimer"/>
</dbReference>
<protein>
    <submittedName>
        <fullName evidence="6">Penicillin-binding protein</fullName>
    </submittedName>
</protein>
<gene>
    <name evidence="6" type="ORF">JFN88_17525</name>
</gene>
<proteinExistence type="inferred from homology"/>
<comment type="subcellular location">
    <subcellularLocation>
        <location evidence="1">Membrane</location>
    </subcellularLocation>
</comment>
<evidence type="ECO:0000256" key="1">
    <source>
        <dbReference type="ARBA" id="ARBA00004370"/>
    </source>
</evidence>
<reference evidence="6" key="1">
    <citation type="submission" date="2020-12" db="EMBL/GenBank/DDBJ databases">
        <authorList>
            <person name="Huq M.A."/>
        </authorList>
    </citation>
    <scope>NUCLEOTIDE SEQUENCE</scope>
    <source>
        <strain evidence="6">MAHUQ-46</strain>
    </source>
</reference>
<dbReference type="InterPro" id="IPR001460">
    <property type="entry name" value="PCN-bd_Tpept"/>
</dbReference>
<dbReference type="InterPro" id="IPR012338">
    <property type="entry name" value="Beta-lactam/transpept-like"/>
</dbReference>
<dbReference type="GO" id="GO:0005886">
    <property type="term" value="C:plasma membrane"/>
    <property type="evidence" value="ECO:0007669"/>
    <property type="project" value="TreeGrafter"/>
</dbReference>
<sequence>MRRRIYYLGLAVTAIALLQLVRLAWLQWLPHYPAAPAVHHYRDQSVNQRERGLILDTGRADFVDRKGRALTGETVMVLAAFPVSNKLWAQTGGLDKLAAILETNPATLFNWLSSLKEPGFYHEHGGKLPYRLSSKQLEQLVSLRLEGIRVLPYHVRYKPPYSAMHAIGYISQHPEWLETLYSSQLEQGKLKLNDRIGGAGLEKSLDLLLQGIGGVAVSHFTDGVNRPLHGLDMRLTRTDNPYYPLRVVTTLDLELQKELEMYVDKQGLKDGAVVVLDANNADIVAMVSRPAYDPYRLDASGREMINHAIHAIAPGSVFKLVTEAAALEAGQTSLDEVFHCNGEYGKYGLSCWKQGGHGTLTLREALAKSCNIAFAHIGERLQYDQFMQTADRLGLGKQIGWESVEAFKPLGQPLRLLGEEEGGRLFAELSKQRDGGLLAQTAIGQRDVAVSPLQAANLIVTLLHNGQVRAPRIVSEIRYANGHLMSSLPVRDLYSPYGKAAPATIRALLAGMEDVVAYGTGASLQGAKWRLAGKSGTAQTLQSGKEREHQWFVGYGPVQAPRYAVAVVAENRLPGSRNQSTALFRGVMDILAGLPSG</sequence>
<dbReference type="GO" id="GO:0071555">
    <property type="term" value="P:cell wall organization"/>
    <property type="evidence" value="ECO:0007669"/>
    <property type="project" value="TreeGrafter"/>
</dbReference>
<dbReference type="EMBL" id="JAELUP010000103">
    <property type="protein sequence ID" value="MBJ6363004.1"/>
    <property type="molecule type" value="Genomic_DNA"/>
</dbReference>
<dbReference type="Gene3D" id="3.40.710.10">
    <property type="entry name" value="DD-peptidase/beta-lactamase superfamily"/>
    <property type="match status" value="1"/>
</dbReference>
<organism evidence="6 7">
    <name type="scientific">Paenibacillus roseus</name>
    <dbReference type="NCBI Taxonomy" id="2798579"/>
    <lineage>
        <taxon>Bacteria</taxon>
        <taxon>Bacillati</taxon>
        <taxon>Bacillota</taxon>
        <taxon>Bacilli</taxon>
        <taxon>Bacillales</taxon>
        <taxon>Paenibacillaceae</taxon>
        <taxon>Paenibacillus</taxon>
    </lineage>
</organism>
<comment type="caution">
    <text evidence="6">The sequence shown here is derived from an EMBL/GenBank/DDBJ whole genome shotgun (WGS) entry which is preliminary data.</text>
</comment>
<dbReference type="PANTHER" id="PTHR30627">
    <property type="entry name" value="PEPTIDOGLYCAN D,D-TRANSPEPTIDASE"/>
    <property type="match status" value="1"/>
</dbReference>
<dbReference type="Pfam" id="PF03717">
    <property type="entry name" value="PBP_dimer"/>
    <property type="match status" value="1"/>
</dbReference>
<evidence type="ECO:0000256" key="3">
    <source>
        <dbReference type="ARBA" id="ARBA00023136"/>
    </source>
</evidence>
<dbReference type="InterPro" id="IPR050515">
    <property type="entry name" value="Beta-lactam/transpept"/>
</dbReference>
<comment type="similarity">
    <text evidence="2">Belongs to the transpeptidase family.</text>
</comment>
<keyword evidence="3" id="KW-0472">Membrane</keyword>
<dbReference type="Proteomes" id="UP000640274">
    <property type="component" value="Unassembled WGS sequence"/>
</dbReference>
<feature type="domain" description="Penicillin-binding protein dimerisation" evidence="5">
    <location>
        <begin position="58"/>
        <end position="217"/>
    </location>
</feature>
<dbReference type="SUPFAM" id="SSF56519">
    <property type="entry name" value="Penicillin binding protein dimerisation domain"/>
    <property type="match status" value="1"/>
</dbReference>
<evidence type="ECO:0000256" key="2">
    <source>
        <dbReference type="ARBA" id="ARBA00007171"/>
    </source>
</evidence>
<dbReference type="GO" id="GO:0071972">
    <property type="term" value="F:peptidoglycan L,D-transpeptidase activity"/>
    <property type="evidence" value="ECO:0007669"/>
    <property type="project" value="TreeGrafter"/>
</dbReference>
<dbReference type="Gene3D" id="3.90.1310.10">
    <property type="entry name" value="Penicillin-binding protein 2a (Domain 2)"/>
    <property type="match status" value="1"/>
</dbReference>
<dbReference type="Pfam" id="PF00905">
    <property type="entry name" value="Transpeptidase"/>
    <property type="match status" value="1"/>
</dbReference>
<feature type="domain" description="Penicillin-binding protein transpeptidase" evidence="4">
    <location>
        <begin position="271"/>
        <end position="588"/>
    </location>
</feature>
<dbReference type="GO" id="GO:0008658">
    <property type="term" value="F:penicillin binding"/>
    <property type="evidence" value="ECO:0007669"/>
    <property type="project" value="InterPro"/>
</dbReference>
<evidence type="ECO:0000259" key="4">
    <source>
        <dbReference type="Pfam" id="PF00905"/>
    </source>
</evidence>